<dbReference type="PANTHER" id="PTHR30269:SF23">
    <property type="entry name" value="MEMBRANE TRANSPORTER PROTEIN YDHB-RELATED"/>
    <property type="match status" value="1"/>
</dbReference>
<evidence type="ECO:0000256" key="1">
    <source>
        <dbReference type="ARBA" id="ARBA00004651"/>
    </source>
</evidence>
<evidence type="ECO:0000256" key="2">
    <source>
        <dbReference type="ARBA" id="ARBA00009142"/>
    </source>
</evidence>
<comment type="subcellular location">
    <subcellularLocation>
        <location evidence="1 8">Cell membrane</location>
        <topology evidence="1 8">Multi-pass membrane protein</topology>
    </subcellularLocation>
</comment>
<keyword evidence="5 8" id="KW-0812">Transmembrane</keyword>
<keyword evidence="4 8" id="KW-1003">Cell membrane</keyword>
<keyword evidence="10" id="KW-1185">Reference proteome</keyword>
<evidence type="ECO:0000256" key="8">
    <source>
        <dbReference type="RuleBase" id="RU363041"/>
    </source>
</evidence>
<keyword evidence="6 8" id="KW-1133">Transmembrane helix</keyword>
<feature type="transmembrane region" description="Helical" evidence="8">
    <location>
        <begin position="97"/>
        <end position="116"/>
    </location>
</feature>
<dbReference type="GO" id="GO:0005886">
    <property type="term" value="C:plasma membrane"/>
    <property type="evidence" value="ECO:0007669"/>
    <property type="project" value="UniProtKB-SubCell"/>
</dbReference>
<feature type="transmembrane region" description="Helical" evidence="8">
    <location>
        <begin position="167"/>
        <end position="187"/>
    </location>
</feature>
<comment type="similarity">
    <text evidence="2 8">Belongs to the 4-toluene sulfonate uptake permease (TSUP) (TC 2.A.102) family.</text>
</comment>
<evidence type="ECO:0000256" key="4">
    <source>
        <dbReference type="ARBA" id="ARBA00022475"/>
    </source>
</evidence>
<dbReference type="RefSeq" id="WP_229809328.1">
    <property type="nucleotide sequence ID" value="NZ_BMXI01000001.1"/>
</dbReference>
<dbReference type="Pfam" id="PF01925">
    <property type="entry name" value="TauE"/>
    <property type="match status" value="1"/>
</dbReference>
<evidence type="ECO:0000256" key="7">
    <source>
        <dbReference type="ARBA" id="ARBA00023136"/>
    </source>
</evidence>
<dbReference type="Proteomes" id="UP000644507">
    <property type="component" value="Unassembled WGS sequence"/>
</dbReference>
<feature type="transmembrane region" description="Helical" evidence="8">
    <location>
        <begin position="137"/>
        <end position="161"/>
    </location>
</feature>
<dbReference type="PANTHER" id="PTHR30269">
    <property type="entry name" value="TRANSMEMBRANE PROTEIN YFCA"/>
    <property type="match status" value="1"/>
</dbReference>
<accession>A0A918TCG3</accession>
<gene>
    <name evidence="9" type="ORF">GCM10007100_01270</name>
</gene>
<feature type="transmembrane region" description="Helical" evidence="8">
    <location>
        <begin position="73"/>
        <end position="91"/>
    </location>
</feature>
<name>A0A918TCG3_9BACT</name>
<dbReference type="EMBL" id="BMXI01000001">
    <property type="protein sequence ID" value="GHC40530.1"/>
    <property type="molecule type" value="Genomic_DNA"/>
</dbReference>
<evidence type="ECO:0000313" key="10">
    <source>
        <dbReference type="Proteomes" id="UP000644507"/>
    </source>
</evidence>
<keyword evidence="3" id="KW-0813">Transport</keyword>
<reference evidence="9" key="2">
    <citation type="submission" date="2020-09" db="EMBL/GenBank/DDBJ databases">
        <authorList>
            <person name="Sun Q."/>
            <person name="Kim S."/>
        </authorList>
    </citation>
    <scope>NUCLEOTIDE SEQUENCE</scope>
    <source>
        <strain evidence="9">KCTC 12988</strain>
    </source>
</reference>
<evidence type="ECO:0000256" key="6">
    <source>
        <dbReference type="ARBA" id="ARBA00022989"/>
    </source>
</evidence>
<feature type="transmembrane region" description="Helical" evidence="8">
    <location>
        <begin position="40"/>
        <end position="61"/>
    </location>
</feature>
<evidence type="ECO:0000256" key="5">
    <source>
        <dbReference type="ARBA" id="ARBA00022692"/>
    </source>
</evidence>
<dbReference type="InterPro" id="IPR002781">
    <property type="entry name" value="TM_pro_TauE-like"/>
</dbReference>
<feature type="transmembrane region" description="Helical" evidence="8">
    <location>
        <begin position="227"/>
        <end position="246"/>
    </location>
</feature>
<dbReference type="AlphaFoldDB" id="A0A918TCG3"/>
<proteinExistence type="inferred from homology"/>
<comment type="caution">
    <text evidence="9">The sequence shown here is derived from an EMBL/GenBank/DDBJ whole genome shotgun (WGS) entry which is preliminary data.</text>
</comment>
<protein>
    <recommendedName>
        <fullName evidence="8">Probable membrane transporter protein</fullName>
    </recommendedName>
</protein>
<dbReference type="InterPro" id="IPR052017">
    <property type="entry name" value="TSUP"/>
</dbReference>
<sequence>MFDLTAAAWAMAILAALSVGVSKAGFGGVGVIQVYLMAELFGKSSVGILLPMLIVADLMVFPAYRKHGSWPPVWKLLWPALIGMTAGFFLLDVMSESLAKPLIGLIILTMAALQLVRKSRPESFAIFAESKGYGAAAGVFAGFATMVANAAGPVFQLFLISRRIPKMELVGIGVRFFLLVNLIKLPFTGGLGMTTSESLLFNLKLVPFIFLGVWAGKWMLVRVSQVWFERIVLAFALLAGSKLLFFSS</sequence>
<evidence type="ECO:0000256" key="3">
    <source>
        <dbReference type="ARBA" id="ARBA00022448"/>
    </source>
</evidence>
<organism evidence="9 10">
    <name type="scientific">Roseibacillus persicicus</name>
    <dbReference type="NCBI Taxonomy" id="454148"/>
    <lineage>
        <taxon>Bacteria</taxon>
        <taxon>Pseudomonadati</taxon>
        <taxon>Verrucomicrobiota</taxon>
        <taxon>Verrucomicrobiia</taxon>
        <taxon>Verrucomicrobiales</taxon>
        <taxon>Verrucomicrobiaceae</taxon>
        <taxon>Roseibacillus</taxon>
    </lineage>
</organism>
<feature type="transmembrane region" description="Helical" evidence="8">
    <location>
        <begin position="199"/>
        <end position="221"/>
    </location>
</feature>
<reference evidence="9" key="1">
    <citation type="journal article" date="2014" name="Int. J. Syst. Evol. Microbiol.">
        <title>Complete genome sequence of Corynebacterium casei LMG S-19264T (=DSM 44701T), isolated from a smear-ripened cheese.</title>
        <authorList>
            <consortium name="US DOE Joint Genome Institute (JGI-PGF)"/>
            <person name="Walter F."/>
            <person name="Albersmeier A."/>
            <person name="Kalinowski J."/>
            <person name="Ruckert C."/>
        </authorList>
    </citation>
    <scope>NUCLEOTIDE SEQUENCE</scope>
    <source>
        <strain evidence="9">KCTC 12988</strain>
    </source>
</reference>
<evidence type="ECO:0000313" key="9">
    <source>
        <dbReference type="EMBL" id="GHC40530.1"/>
    </source>
</evidence>
<keyword evidence="7 8" id="KW-0472">Membrane</keyword>